<feature type="compositionally biased region" description="Basic and acidic residues" evidence="1">
    <location>
        <begin position="195"/>
        <end position="209"/>
    </location>
</feature>
<evidence type="ECO:0000256" key="1">
    <source>
        <dbReference type="SAM" id="MobiDB-lite"/>
    </source>
</evidence>
<dbReference type="EMBL" id="CM029047">
    <property type="protein sequence ID" value="KAG2583977.1"/>
    <property type="molecule type" value="Genomic_DNA"/>
</dbReference>
<feature type="compositionally biased region" description="Polar residues" evidence="1">
    <location>
        <begin position="13"/>
        <end position="23"/>
    </location>
</feature>
<name>A0A8T0RDJ5_PANVG</name>
<sequence>MSSPSFSPRLPQPRQSPIASSCSHVGPPPRSSCSPAAHPPARRHRAPPARPPPRSSCCCTRPARRHALLLLAGSELRPRAPPVLTAAAVQEEAAAAAVPKHPEAAAVLHGSAHRGELGRSLQHLGLPRRRSPNPPGRSAGGGAARSMRTLARSTERQHGGGGCEGRRRAGLRSARVEPPEVESACPLPPPSTVALDRRRCGSLHTDARTHARPAAARLAPRGCRPARSAGDEQGGPARR</sequence>
<protein>
    <submittedName>
        <fullName evidence="2">Uncharacterized protein</fullName>
    </submittedName>
</protein>
<dbReference type="AlphaFoldDB" id="A0A8T0RDJ5"/>
<evidence type="ECO:0000313" key="3">
    <source>
        <dbReference type="Proteomes" id="UP000823388"/>
    </source>
</evidence>
<feature type="compositionally biased region" description="Low complexity" evidence="1">
    <location>
        <begin position="212"/>
        <end position="227"/>
    </location>
</feature>
<comment type="caution">
    <text evidence="2">The sequence shown here is derived from an EMBL/GenBank/DDBJ whole genome shotgun (WGS) entry which is preliminary data.</text>
</comment>
<keyword evidence="3" id="KW-1185">Reference proteome</keyword>
<gene>
    <name evidence="2" type="ORF">PVAP13_6KG254806</name>
</gene>
<feature type="region of interest" description="Disordered" evidence="1">
    <location>
        <begin position="1"/>
        <end position="59"/>
    </location>
</feature>
<proteinExistence type="predicted"/>
<accession>A0A8T0RDJ5</accession>
<organism evidence="2 3">
    <name type="scientific">Panicum virgatum</name>
    <name type="common">Blackwell switchgrass</name>
    <dbReference type="NCBI Taxonomy" id="38727"/>
    <lineage>
        <taxon>Eukaryota</taxon>
        <taxon>Viridiplantae</taxon>
        <taxon>Streptophyta</taxon>
        <taxon>Embryophyta</taxon>
        <taxon>Tracheophyta</taxon>
        <taxon>Spermatophyta</taxon>
        <taxon>Magnoliopsida</taxon>
        <taxon>Liliopsida</taxon>
        <taxon>Poales</taxon>
        <taxon>Poaceae</taxon>
        <taxon>PACMAD clade</taxon>
        <taxon>Panicoideae</taxon>
        <taxon>Panicodae</taxon>
        <taxon>Paniceae</taxon>
        <taxon>Panicinae</taxon>
        <taxon>Panicum</taxon>
        <taxon>Panicum sect. Hiantes</taxon>
    </lineage>
</organism>
<evidence type="ECO:0000313" key="2">
    <source>
        <dbReference type="EMBL" id="KAG2583977.1"/>
    </source>
</evidence>
<feature type="region of interest" description="Disordered" evidence="1">
    <location>
        <begin position="114"/>
        <end position="239"/>
    </location>
</feature>
<reference evidence="2" key="1">
    <citation type="submission" date="2020-05" db="EMBL/GenBank/DDBJ databases">
        <title>WGS assembly of Panicum virgatum.</title>
        <authorList>
            <person name="Lovell J.T."/>
            <person name="Jenkins J."/>
            <person name="Shu S."/>
            <person name="Juenger T.E."/>
            <person name="Schmutz J."/>
        </authorList>
    </citation>
    <scope>NUCLEOTIDE SEQUENCE</scope>
    <source>
        <strain evidence="2">AP13</strain>
    </source>
</reference>
<dbReference type="Proteomes" id="UP000823388">
    <property type="component" value="Chromosome 6K"/>
</dbReference>